<sequence length="109" mass="12767">SSTRSSHSHLRDLQTRVVARRSNHPKAFYLLSNVCSHMFWLNEYDDCMRSLGFHRLQIIGLDTVMWSSEEAKLELEIHLVSSISFVEFKADCASSFYRRAFLRDLLLQL</sequence>
<proteinExistence type="predicted"/>
<dbReference type="EMBL" id="JAGKQM010000019">
    <property type="protein sequence ID" value="KAH0860687.1"/>
    <property type="molecule type" value="Genomic_DNA"/>
</dbReference>
<accession>A0ABQ7XXM0</accession>
<dbReference type="Proteomes" id="UP000824890">
    <property type="component" value="Unassembled WGS sequence"/>
</dbReference>
<keyword evidence="2" id="KW-1185">Reference proteome</keyword>
<protein>
    <submittedName>
        <fullName evidence="1">Uncharacterized protein</fullName>
    </submittedName>
</protein>
<comment type="caution">
    <text evidence="1">The sequence shown here is derived from an EMBL/GenBank/DDBJ whole genome shotgun (WGS) entry which is preliminary data.</text>
</comment>
<organism evidence="1 2">
    <name type="scientific">Brassica napus</name>
    <name type="common">Rape</name>
    <dbReference type="NCBI Taxonomy" id="3708"/>
    <lineage>
        <taxon>Eukaryota</taxon>
        <taxon>Viridiplantae</taxon>
        <taxon>Streptophyta</taxon>
        <taxon>Embryophyta</taxon>
        <taxon>Tracheophyta</taxon>
        <taxon>Spermatophyta</taxon>
        <taxon>Magnoliopsida</taxon>
        <taxon>eudicotyledons</taxon>
        <taxon>Gunneridae</taxon>
        <taxon>Pentapetalae</taxon>
        <taxon>rosids</taxon>
        <taxon>malvids</taxon>
        <taxon>Brassicales</taxon>
        <taxon>Brassicaceae</taxon>
        <taxon>Brassiceae</taxon>
        <taxon>Brassica</taxon>
    </lineage>
</organism>
<name>A0ABQ7XXM0_BRANA</name>
<evidence type="ECO:0000313" key="2">
    <source>
        <dbReference type="Proteomes" id="UP000824890"/>
    </source>
</evidence>
<evidence type="ECO:0000313" key="1">
    <source>
        <dbReference type="EMBL" id="KAH0860687.1"/>
    </source>
</evidence>
<reference evidence="1 2" key="1">
    <citation type="submission" date="2021-05" db="EMBL/GenBank/DDBJ databases">
        <title>Genome Assembly of Synthetic Allotetraploid Brassica napus Reveals Homoeologous Exchanges between Subgenomes.</title>
        <authorList>
            <person name="Davis J.T."/>
        </authorList>
    </citation>
    <scope>NUCLEOTIDE SEQUENCE [LARGE SCALE GENOMIC DNA]</scope>
    <source>
        <strain evidence="2">cv. Da-Ae</strain>
        <tissue evidence="1">Seedling</tissue>
    </source>
</reference>
<gene>
    <name evidence="1" type="ORF">HID58_088948</name>
</gene>
<feature type="non-terminal residue" evidence="1">
    <location>
        <position position="1"/>
    </location>
</feature>